<evidence type="ECO:0000256" key="2">
    <source>
        <dbReference type="SAM" id="Phobius"/>
    </source>
</evidence>
<accession>A0A9P3FCE9</accession>
<keyword evidence="2" id="KW-0812">Transmembrane</keyword>
<proteinExistence type="predicted"/>
<feature type="compositionally biased region" description="Pro residues" evidence="1">
    <location>
        <begin position="529"/>
        <end position="556"/>
    </location>
</feature>
<feature type="compositionally biased region" description="Pro residues" evidence="1">
    <location>
        <begin position="577"/>
        <end position="590"/>
    </location>
</feature>
<dbReference type="OrthoDB" id="2522565at2759"/>
<evidence type="ECO:0000256" key="1">
    <source>
        <dbReference type="SAM" id="MobiDB-lite"/>
    </source>
</evidence>
<comment type="caution">
    <text evidence="3">The sequence shown here is derived from an EMBL/GenBank/DDBJ whole genome shotgun (WGS) entry which is preliminary data.</text>
</comment>
<sequence length="590" mass="64428">MDPRDFKDATALLPPRVRTRRFWVITISTLIFLSIIYAPYIFGSRSADTINFEAFKATLGGTDSPPLAGPAGAVQPGLPVPAQQVAGGILMPTQNNAAPVDDIDEGPGVDMYGRRTPHYRKIYSMTSPEKKYWLVWLGGEAGYNPNLIPHPTEPDRWVVVAQHERSDEMTAEHQELVCTAGFFMDKLVCSETPTVMQVSDSIVGNCTDGNAWINLVVGPRDARMFYGPDAPYVMYGSQSAHACLGIWMHDGRMLLPPFQAASQQADIAYFKEATELQRPEPWHAFEKNFFVFWDDKGGVYVHNDLWPRRSYAALGPVGNVGEDLAPQTVEADARCMNAFMPPVEHYEYSSEGIHQATNSLSITMCARADPTCTPTDSNTFIMTIFHWKAFREFHGIYEPYIMLFKRTSPFPIHAIGQRPYWVYGRGPFTADSGSPKYRGHEDQIPKGHTEQIFFTSMSWKNKGQTYHGYVDDPLFLSFGIEDGKAGVIDVHAGDLLQDLAECSTAPADGKRPKEQPQQPAQQGQQAPAAAPPPPAQAPPAPGLPAQAPPAQAPPAALPAQGLPAQAPPAQAPAAAAPVPPAAAPAPAPVR</sequence>
<dbReference type="PANTHER" id="PTHR33472:SF28">
    <property type="entry name" value="BROMO AND FHA DOMAIN-CONTAINING PROTEIN DDB_G0267958"/>
    <property type="match status" value="1"/>
</dbReference>
<keyword evidence="4" id="KW-1185">Reference proteome</keyword>
<organism evidence="3 4">
    <name type="scientific">Cercospora kikuchii</name>
    <dbReference type="NCBI Taxonomy" id="84275"/>
    <lineage>
        <taxon>Eukaryota</taxon>
        <taxon>Fungi</taxon>
        <taxon>Dikarya</taxon>
        <taxon>Ascomycota</taxon>
        <taxon>Pezizomycotina</taxon>
        <taxon>Dothideomycetes</taxon>
        <taxon>Dothideomycetidae</taxon>
        <taxon>Mycosphaerellales</taxon>
        <taxon>Mycosphaerellaceae</taxon>
        <taxon>Cercospora</taxon>
    </lineage>
</organism>
<dbReference type="Proteomes" id="UP000825890">
    <property type="component" value="Unassembled WGS sequence"/>
</dbReference>
<dbReference type="GeneID" id="68287629"/>
<dbReference type="AlphaFoldDB" id="A0A9P3FCE9"/>
<keyword evidence="2" id="KW-1133">Transmembrane helix</keyword>
<protein>
    <submittedName>
        <fullName evidence="3">Uncharacterized protein</fullName>
    </submittedName>
</protein>
<dbReference type="PANTHER" id="PTHR33472">
    <property type="entry name" value="OS01G0106600 PROTEIN"/>
    <property type="match status" value="1"/>
</dbReference>
<name>A0A9P3FCE9_9PEZI</name>
<feature type="region of interest" description="Disordered" evidence="1">
    <location>
        <begin position="505"/>
        <end position="590"/>
    </location>
</feature>
<gene>
    <name evidence="3" type="ORF">CKM354_000205400</name>
</gene>
<feature type="transmembrane region" description="Helical" evidence="2">
    <location>
        <begin position="21"/>
        <end position="42"/>
    </location>
</feature>
<dbReference type="EMBL" id="BOLY01000001">
    <property type="protein sequence ID" value="GIZ38642.1"/>
    <property type="molecule type" value="Genomic_DNA"/>
</dbReference>
<reference evidence="3 4" key="1">
    <citation type="submission" date="2021-01" db="EMBL/GenBank/DDBJ databases">
        <title>Cercospora kikuchii MAFF 305040 whole genome shotgun sequence.</title>
        <authorList>
            <person name="Kashiwa T."/>
            <person name="Suzuki T."/>
        </authorList>
    </citation>
    <scope>NUCLEOTIDE SEQUENCE [LARGE SCALE GENOMIC DNA]</scope>
    <source>
        <strain evidence="3 4">MAFF 305040</strain>
    </source>
</reference>
<evidence type="ECO:0000313" key="4">
    <source>
        <dbReference type="Proteomes" id="UP000825890"/>
    </source>
</evidence>
<keyword evidence="2" id="KW-0472">Membrane</keyword>
<evidence type="ECO:0000313" key="3">
    <source>
        <dbReference type="EMBL" id="GIZ38642.1"/>
    </source>
</evidence>
<dbReference type="RefSeq" id="XP_044653129.1">
    <property type="nucleotide sequence ID" value="XM_044797194.1"/>
</dbReference>
<feature type="compositionally biased region" description="Low complexity" evidence="1">
    <location>
        <begin position="515"/>
        <end position="528"/>
    </location>
</feature>